<evidence type="ECO:0000256" key="1">
    <source>
        <dbReference type="ARBA" id="ARBA00004651"/>
    </source>
</evidence>
<keyword evidence="5 6" id="KW-0472">Membrane</keyword>
<dbReference type="EMBL" id="SSND01000001">
    <property type="protein sequence ID" value="THD85841.1"/>
    <property type="molecule type" value="Genomic_DNA"/>
</dbReference>
<comment type="subcellular location">
    <subcellularLocation>
        <location evidence="1">Cell membrane</location>
        <topology evidence="1">Multi-pass membrane protein</topology>
    </subcellularLocation>
</comment>
<gene>
    <name evidence="8" type="ORF">E7811_03420</name>
</gene>
<accession>A0A4S3MW55</accession>
<dbReference type="AlphaFoldDB" id="A0A4S3MW55"/>
<evidence type="ECO:0000259" key="7">
    <source>
        <dbReference type="Pfam" id="PF09335"/>
    </source>
</evidence>
<keyword evidence="2" id="KW-1003">Cell membrane</keyword>
<dbReference type="InterPro" id="IPR051311">
    <property type="entry name" value="DedA_domain"/>
</dbReference>
<dbReference type="Pfam" id="PF09335">
    <property type="entry name" value="VTT_dom"/>
    <property type="match status" value="1"/>
</dbReference>
<dbReference type="OrthoDB" id="9813426at2"/>
<reference evidence="8 9" key="1">
    <citation type="submission" date="2019-04" db="EMBL/GenBank/DDBJ databases">
        <title>Draft genome sequence of Gemmobacter aestuarii sp. nov.</title>
        <authorList>
            <person name="Hameed A."/>
            <person name="Lin S.-Y."/>
            <person name="Shahina M."/>
            <person name="Lai W.-A."/>
            <person name="Young C.-C."/>
        </authorList>
    </citation>
    <scope>NUCLEOTIDE SEQUENCE [LARGE SCALE GENOMIC DNA]</scope>
    <source>
        <strain evidence="8 9">CC-PW-75</strain>
    </source>
</reference>
<keyword evidence="3 6" id="KW-0812">Transmembrane</keyword>
<evidence type="ECO:0000256" key="5">
    <source>
        <dbReference type="ARBA" id="ARBA00023136"/>
    </source>
</evidence>
<protein>
    <submittedName>
        <fullName evidence="8">DedA family protein</fullName>
    </submittedName>
</protein>
<evidence type="ECO:0000256" key="4">
    <source>
        <dbReference type="ARBA" id="ARBA00022989"/>
    </source>
</evidence>
<evidence type="ECO:0000256" key="2">
    <source>
        <dbReference type="ARBA" id="ARBA00022475"/>
    </source>
</evidence>
<evidence type="ECO:0000256" key="6">
    <source>
        <dbReference type="SAM" id="Phobius"/>
    </source>
</evidence>
<feature type="transmembrane region" description="Helical" evidence="6">
    <location>
        <begin position="120"/>
        <end position="140"/>
    </location>
</feature>
<name>A0A4S3MW55_9RHOB</name>
<feature type="transmembrane region" description="Helical" evidence="6">
    <location>
        <begin position="152"/>
        <end position="170"/>
    </location>
</feature>
<dbReference type="Proteomes" id="UP000309450">
    <property type="component" value="Unassembled WGS sequence"/>
</dbReference>
<proteinExistence type="predicted"/>
<keyword evidence="4 6" id="KW-1133">Transmembrane helix</keyword>
<feature type="domain" description="VTT" evidence="7">
    <location>
        <begin position="10"/>
        <end position="140"/>
    </location>
</feature>
<comment type="caution">
    <text evidence="8">The sequence shown here is derived from an EMBL/GenBank/DDBJ whole genome shotgun (WGS) entry which is preliminary data.</text>
</comment>
<evidence type="ECO:0000313" key="9">
    <source>
        <dbReference type="Proteomes" id="UP000309450"/>
    </source>
</evidence>
<dbReference type="GO" id="GO:0005886">
    <property type="term" value="C:plasma membrane"/>
    <property type="evidence" value="ECO:0007669"/>
    <property type="project" value="UniProtKB-SubCell"/>
</dbReference>
<evidence type="ECO:0000256" key="3">
    <source>
        <dbReference type="ARBA" id="ARBA00022692"/>
    </source>
</evidence>
<dbReference type="PANTHER" id="PTHR42709">
    <property type="entry name" value="ALKALINE PHOSPHATASE LIKE PROTEIN"/>
    <property type="match status" value="1"/>
</dbReference>
<dbReference type="PANTHER" id="PTHR42709:SF6">
    <property type="entry name" value="UNDECAPRENYL PHOSPHATE TRANSPORTER A"/>
    <property type="match status" value="1"/>
</dbReference>
<feature type="transmembrane region" description="Helical" evidence="6">
    <location>
        <begin position="20"/>
        <end position="51"/>
    </location>
</feature>
<sequence>MFLETVFPPIPSEVIMPVAGIVAASGGMTLTGVILAGTLGAMLGNTAWYFLARITGIDRFQPLILRHGRWLTIDWPDVERAQAAFGRFGGAIVFLGRMIPTIRSVISIPAGILRMELGRFLIWSTVGTAIWSAGLAAAGWAAGLHFDRIEAVMGPVSLAVILAIAALYVWRQLTWTRKRTQGRP</sequence>
<keyword evidence="9" id="KW-1185">Reference proteome</keyword>
<organism evidence="8 9">
    <name type="scientific">Aliigemmobacter aestuarii</name>
    <dbReference type="NCBI Taxonomy" id="1445661"/>
    <lineage>
        <taxon>Bacteria</taxon>
        <taxon>Pseudomonadati</taxon>
        <taxon>Pseudomonadota</taxon>
        <taxon>Alphaproteobacteria</taxon>
        <taxon>Rhodobacterales</taxon>
        <taxon>Paracoccaceae</taxon>
        <taxon>Aliigemmobacter</taxon>
    </lineage>
</organism>
<dbReference type="InterPro" id="IPR032816">
    <property type="entry name" value="VTT_dom"/>
</dbReference>
<evidence type="ECO:0000313" key="8">
    <source>
        <dbReference type="EMBL" id="THD85841.1"/>
    </source>
</evidence>